<feature type="non-terminal residue" evidence="2">
    <location>
        <position position="322"/>
    </location>
</feature>
<proteinExistence type="predicted"/>
<evidence type="ECO:0000256" key="1">
    <source>
        <dbReference type="SAM" id="MobiDB-lite"/>
    </source>
</evidence>
<gene>
    <name evidence="2" type="ORF">BDK51DRAFT_33376</name>
</gene>
<accession>A0A4P9W5W7</accession>
<dbReference type="Proteomes" id="UP000269721">
    <property type="component" value="Unassembled WGS sequence"/>
</dbReference>
<evidence type="ECO:0000313" key="2">
    <source>
        <dbReference type="EMBL" id="RKO86308.1"/>
    </source>
</evidence>
<organism evidence="2 3">
    <name type="scientific">Blyttiomyces helicus</name>
    <dbReference type="NCBI Taxonomy" id="388810"/>
    <lineage>
        <taxon>Eukaryota</taxon>
        <taxon>Fungi</taxon>
        <taxon>Fungi incertae sedis</taxon>
        <taxon>Chytridiomycota</taxon>
        <taxon>Chytridiomycota incertae sedis</taxon>
        <taxon>Chytridiomycetes</taxon>
        <taxon>Chytridiomycetes incertae sedis</taxon>
        <taxon>Blyttiomyces</taxon>
    </lineage>
</organism>
<protein>
    <submittedName>
        <fullName evidence="2">Uncharacterized protein</fullName>
    </submittedName>
</protein>
<feature type="compositionally biased region" description="Gly residues" evidence="1">
    <location>
        <begin position="250"/>
        <end position="261"/>
    </location>
</feature>
<reference evidence="3" key="1">
    <citation type="journal article" date="2018" name="Nat. Microbiol.">
        <title>Leveraging single-cell genomics to expand the fungal tree of life.</title>
        <authorList>
            <person name="Ahrendt S.R."/>
            <person name="Quandt C.A."/>
            <person name="Ciobanu D."/>
            <person name="Clum A."/>
            <person name="Salamov A."/>
            <person name="Andreopoulos B."/>
            <person name="Cheng J.F."/>
            <person name="Woyke T."/>
            <person name="Pelin A."/>
            <person name="Henrissat B."/>
            <person name="Reynolds N.K."/>
            <person name="Benny G.L."/>
            <person name="Smith M.E."/>
            <person name="James T.Y."/>
            <person name="Grigoriev I.V."/>
        </authorList>
    </citation>
    <scope>NUCLEOTIDE SEQUENCE [LARGE SCALE GENOMIC DNA]</scope>
</reference>
<feature type="compositionally biased region" description="Basic and acidic residues" evidence="1">
    <location>
        <begin position="271"/>
        <end position="280"/>
    </location>
</feature>
<dbReference type="AlphaFoldDB" id="A0A4P9W5W7"/>
<dbReference type="EMBL" id="KZ998309">
    <property type="protein sequence ID" value="RKO86308.1"/>
    <property type="molecule type" value="Genomic_DNA"/>
</dbReference>
<name>A0A4P9W5W7_9FUNG</name>
<keyword evidence="3" id="KW-1185">Reference proteome</keyword>
<sequence length="322" mass="35545">MTVDTEAIRAISSTSELIHENETILETSRASCLSRLEGSDATLIDGVRPVLDAVDADGRGAIQTIEYFGVESHLSTNIASDSPRLIITPIHIPLRLRIPTAWVLGSAHKWRGVRYLVTLLRLPPTTPSPAKYGFGFLRSIVETPQEDGFRLPRHYRFFCPPALVFIDFAIGQICWTAAQLRTERDVPSDRSELQRPKPPSLVTERRHPYSATLLSDPFRCCAGVKKYCHGAGAPPCKTVFANDRAGRVGAGSLGGGEGVARGEGSPVRRGRREDRLERKRGGGKRQSAGFHKQPPLLWRLFYMPGSWNPSQKNATPTAPFDH</sequence>
<evidence type="ECO:0000313" key="3">
    <source>
        <dbReference type="Proteomes" id="UP000269721"/>
    </source>
</evidence>
<feature type="region of interest" description="Disordered" evidence="1">
    <location>
        <begin position="185"/>
        <end position="204"/>
    </location>
</feature>
<feature type="compositionally biased region" description="Basic and acidic residues" evidence="1">
    <location>
        <begin position="185"/>
        <end position="195"/>
    </location>
</feature>
<feature type="region of interest" description="Disordered" evidence="1">
    <location>
        <begin position="250"/>
        <end position="292"/>
    </location>
</feature>